<dbReference type="EMBL" id="CP034328">
    <property type="protein sequence ID" value="AZL57685.1"/>
    <property type="molecule type" value="Genomic_DNA"/>
</dbReference>
<organism evidence="4 5">
    <name type="scientific">Tabrizicola piscis</name>
    <dbReference type="NCBI Taxonomy" id="2494374"/>
    <lineage>
        <taxon>Bacteria</taxon>
        <taxon>Pseudomonadati</taxon>
        <taxon>Pseudomonadota</taxon>
        <taxon>Alphaproteobacteria</taxon>
        <taxon>Rhodobacterales</taxon>
        <taxon>Paracoccaceae</taxon>
        <taxon>Tabrizicola</taxon>
    </lineage>
</organism>
<name>A0A3S8U296_9RHOB</name>
<keyword evidence="1" id="KW-0378">Hydrolase</keyword>
<dbReference type="InterPro" id="IPR007686">
    <property type="entry name" value="YutG/PgpA"/>
</dbReference>
<feature type="transmembrane region" description="Helical" evidence="2">
    <location>
        <begin position="38"/>
        <end position="61"/>
    </location>
</feature>
<keyword evidence="1 2" id="KW-0812">Transmembrane</keyword>
<dbReference type="OrthoDB" id="9804091at2"/>
<reference evidence="4 5" key="1">
    <citation type="submission" date="2018-12" db="EMBL/GenBank/DDBJ databases">
        <title>Complete genome sequencing of Tabrizicola sp. K13M18.</title>
        <authorList>
            <person name="Bae J.-W."/>
        </authorList>
    </citation>
    <scope>NUCLEOTIDE SEQUENCE [LARGE SCALE GENOMIC DNA]</scope>
    <source>
        <strain evidence="4 5">K13M18</strain>
    </source>
</reference>
<keyword evidence="5" id="KW-1185">Reference proteome</keyword>
<dbReference type="Proteomes" id="UP000282002">
    <property type="component" value="Chromosome"/>
</dbReference>
<keyword evidence="2" id="KW-1133">Transmembrane helix</keyword>
<keyword evidence="1" id="KW-1003">Cell membrane</keyword>
<dbReference type="AlphaFoldDB" id="A0A3S8U296"/>
<dbReference type="UniPathway" id="UPA00084">
    <property type="reaction ID" value="UER00504"/>
</dbReference>
<feature type="transmembrane region" description="Helical" evidence="2">
    <location>
        <begin position="99"/>
        <end position="120"/>
    </location>
</feature>
<dbReference type="RefSeq" id="WP_125323873.1">
    <property type="nucleotide sequence ID" value="NZ_CP034328.1"/>
</dbReference>
<evidence type="ECO:0000313" key="4">
    <source>
        <dbReference type="EMBL" id="AZL57685.1"/>
    </source>
</evidence>
<dbReference type="KEGG" id="taw:EI545_01795"/>
<evidence type="ECO:0000256" key="2">
    <source>
        <dbReference type="SAM" id="Phobius"/>
    </source>
</evidence>
<dbReference type="PIRSF" id="PIRSF006162">
    <property type="entry name" value="PgpA"/>
    <property type="match status" value="1"/>
</dbReference>
<dbReference type="GO" id="GO:0005886">
    <property type="term" value="C:plasma membrane"/>
    <property type="evidence" value="ECO:0007669"/>
    <property type="project" value="UniProtKB-SubCell"/>
</dbReference>
<evidence type="ECO:0000259" key="3">
    <source>
        <dbReference type="Pfam" id="PF04608"/>
    </source>
</evidence>
<sequence length="168" mass="18095">MNWAIATVLGAGHLRPASGTWASAIAVGLAVAAYQAGLAWLVPVGFVLATVAGFWAVPGYLRTSVDQDPSEVVIDEFAGQWLALSFTVIPLWRHGVEDMLFAAWPAWVAPFLLFRLFDVWKPWVIGRADRMGGATGVMLDDLWAGLFAGVGSMALAGVYHGVVEPWLR</sequence>
<keyword evidence="1" id="KW-0442">Lipid degradation</keyword>
<comment type="pathway">
    <text evidence="1">Phospholipid metabolism; phosphatidylglycerol biosynthesis; phosphatidylglycerol from CDP-diacylglycerol: step 2/2.</text>
</comment>
<dbReference type="InterPro" id="IPR026037">
    <property type="entry name" value="PgpA"/>
</dbReference>
<dbReference type="Pfam" id="PF04608">
    <property type="entry name" value="PgpA"/>
    <property type="match status" value="1"/>
</dbReference>
<feature type="domain" description="YutG/PgpA" evidence="3">
    <location>
        <begin position="5"/>
        <end position="155"/>
    </location>
</feature>
<evidence type="ECO:0000256" key="1">
    <source>
        <dbReference type="PIRNR" id="PIRNR006162"/>
    </source>
</evidence>
<comment type="catalytic activity">
    <reaction evidence="1">
        <text>a 1,2-diacyl-sn-glycero-3-phospho-(1'-sn-glycero-3'-phosphate) + H2O = a 1,2-diacyl-sn-glycero-3-phospho-(1'-sn-glycerol) + phosphate</text>
        <dbReference type="Rhea" id="RHEA:33751"/>
        <dbReference type="ChEBI" id="CHEBI:15377"/>
        <dbReference type="ChEBI" id="CHEBI:43474"/>
        <dbReference type="ChEBI" id="CHEBI:60110"/>
        <dbReference type="ChEBI" id="CHEBI:64716"/>
        <dbReference type="EC" id="3.1.3.27"/>
    </reaction>
</comment>
<dbReference type="PANTHER" id="PTHR36305:SF1">
    <property type="entry name" value="PHOSPHATIDYLGLYCEROPHOSPHATASE A"/>
    <property type="match status" value="1"/>
</dbReference>
<dbReference type="CDD" id="cd06971">
    <property type="entry name" value="PgpA"/>
    <property type="match status" value="1"/>
</dbReference>
<keyword evidence="1 2" id="KW-0472">Membrane</keyword>
<keyword evidence="1" id="KW-0443">Lipid metabolism</keyword>
<dbReference type="InterPro" id="IPR036681">
    <property type="entry name" value="PgpA-like_sf"/>
</dbReference>
<feature type="transmembrane region" description="Helical" evidence="2">
    <location>
        <begin position="141"/>
        <end position="162"/>
    </location>
</feature>
<dbReference type="EC" id="3.1.3.27" evidence="1"/>
<dbReference type="SUPFAM" id="SSF101307">
    <property type="entry name" value="YutG-like"/>
    <property type="match status" value="1"/>
</dbReference>
<accession>A0A3S8U296</accession>
<keyword evidence="1" id="KW-0595">Phospholipid degradation</keyword>
<keyword evidence="1" id="KW-1208">Phospholipid metabolism</keyword>
<comment type="cofactor">
    <cofactor evidence="1">
        <name>Mg(2+)</name>
        <dbReference type="ChEBI" id="CHEBI:18420"/>
    </cofactor>
</comment>
<proteinExistence type="predicted"/>
<comment type="function">
    <text evidence="1">Lipid phosphatase which dephosphorylates phosphatidylglycerophosphate (PGP) to phosphatidylglycerol (PG).</text>
</comment>
<evidence type="ECO:0000313" key="5">
    <source>
        <dbReference type="Proteomes" id="UP000282002"/>
    </source>
</evidence>
<dbReference type="GO" id="GO:0046872">
    <property type="term" value="F:metal ion binding"/>
    <property type="evidence" value="ECO:0007669"/>
    <property type="project" value="UniProtKB-KW"/>
</dbReference>
<keyword evidence="1" id="KW-0479">Metal-binding</keyword>
<dbReference type="GO" id="GO:0009395">
    <property type="term" value="P:phospholipid catabolic process"/>
    <property type="evidence" value="ECO:0007669"/>
    <property type="project" value="UniProtKB-KW"/>
</dbReference>
<keyword evidence="1" id="KW-0997">Cell inner membrane</keyword>
<dbReference type="GO" id="GO:0006655">
    <property type="term" value="P:phosphatidylglycerol biosynthetic process"/>
    <property type="evidence" value="ECO:0007669"/>
    <property type="project" value="UniProtKB-UniPathway"/>
</dbReference>
<comment type="subcellular location">
    <subcellularLocation>
        <location evidence="1">Cell inner membrane</location>
        <topology evidence="1">Multi-pass membrane protein</topology>
    </subcellularLocation>
</comment>
<dbReference type="PANTHER" id="PTHR36305">
    <property type="entry name" value="PHOSPHATIDYLGLYCEROPHOSPHATASE A"/>
    <property type="match status" value="1"/>
</dbReference>
<keyword evidence="1" id="KW-0460">Magnesium</keyword>
<gene>
    <name evidence="4" type="ORF">EI545_01795</name>
</gene>
<protein>
    <recommendedName>
        <fullName evidence="1">Phosphatidylglycerophosphatase A</fullName>
        <ecNumber evidence="1">3.1.3.27</ecNumber>
    </recommendedName>
    <alternativeName>
        <fullName evidence="1">Phosphatidylglycerolphosphate phosphatase A</fullName>
    </alternativeName>
</protein>
<dbReference type="GO" id="GO:0008962">
    <property type="term" value="F:phosphatidylglycerophosphatase activity"/>
    <property type="evidence" value="ECO:0007669"/>
    <property type="project" value="UniProtKB-EC"/>
</dbReference>